<comment type="caution">
    <text evidence="1">The sequence shown here is derived from an EMBL/GenBank/DDBJ whole genome shotgun (WGS) entry which is preliminary data.</text>
</comment>
<dbReference type="Proteomes" id="UP000636800">
    <property type="component" value="Chromosome 12"/>
</dbReference>
<dbReference type="AlphaFoldDB" id="A0A835PR95"/>
<accession>A0A835PR95</accession>
<protein>
    <submittedName>
        <fullName evidence="1">Uncharacterized protein</fullName>
    </submittedName>
</protein>
<keyword evidence="2" id="KW-1185">Reference proteome</keyword>
<evidence type="ECO:0000313" key="2">
    <source>
        <dbReference type="Proteomes" id="UP000636800"/>
    </source>
</evidence>
<name>A0A835PR95_VANPL</name>
<proteinExistence type="predicted"/>
<dbReference type="EMBL" id="JADCNL010000012">
    <property type="protein sequence ID" value="KAG0457140.1"/>
    <property type="molecule type" value="Genomic_DNA"/>
</dbReference>
<sequence>MSFQQLQNLKLEKHDRGRCKRMGKKRSHLCRCRRSGGRRNQSARWRGNGGRRCRLWAMTVSCVSWSSGGEERRVKERVLRGSLGPWEDEERPSFWRKSLFPVSLKGK</sequence>
<gene>
    <name evidence="1" type="ORF">HPP92_022297</name>
</gene>
<evidence type="ECO:0000313" key="1">
    <source>
        <dbReference type="EMBL" id="KAG0457140.1"/>
    </source>
</evidence>
<organism evidence="1 2">
    <name type="scientific">Vanilla planifolia</name>
    <name type="common">Vanilla</name>
    <dbReference type="NCBI Taxonomy" id="51239"/>
    <lineage>
        <taxon>Eukaryota</taxon>
        <taxon>Viridiplantae</taxon>
        <taxon>Streptophyta</taxon>
        <taxon>Embryophyta</taxon>
        <taxon>Tracheophyta</taxon>
        <taxon>Spermatophyta</taxon>
        <taxon>Magnoliopsida</taxon>
        <taxon>Liliopsida</taxon>
        <taxon>Asparagales</taxon>
        <taxon>Orchidaceae</taxon>
        <taxon>Vanilloideae</taxon>
        <taxon>Vanilleae</taxon>
        <taxon>Vanilla</taxon>
    </lineage>
</organism>
<reference evidence="1 2" key="1">
    <citation type="journal article" date="2020" name="Nat. Food">
        <title>A phased Vanilla planifolia genome enables genetic improvement of flavour and production.</title>
        <authorList>
            <person name="Hasing T."/>
            <person name="Tang H."/>
            <person name="Brym M."/>
            <person name="Khazi F."/>
            <person name="Huang T."/>
            <person name="Chambers A.H."/>
        </authorList>
    </citation>
    <scope>NUCLEOTIDE SEQUENCE [LARGE SCALE GENOMIC DNA]</scope>
    <source>
        <tissue evidence="1">Leaf</tissue>
    </source>
</reference>
<dbReference type="OrthoDB" id="430315at2759"/>